<proteinExistence type="predicted"/>
<keyword evidence="2" id="KW-0479">Metal-binding</keyword>
<evidence type="ECO:0000313" key="6">
    <source>
        <dbReference type="Proteomes" id="UP000030700"/>
    </source>
</evidence>
<dbReference type="Pfam" id="PF13359">
    <property type="entry name" value="DDE_Tnp_4"/>
    <property type="match status" value="1"/>
</dbReference>
<protein>
    <submittedName>
        <fullName evidence="5">Transposase IS5 family protein</fullName>
    </submittedName>
</protein>
<dbReference type="AlphaFoldDB" id="A0A0S6VUK0"/>
<feature type="domain" description="DDE Tnp4" evidence="4">
    <location>
        <begin position="1"/>
        <end position="143"/>
    </location>
</feature>
<dbReference type="InterPro" id="IPR027806">
    <property type="entry name" value="HARBI1_dom"/>
</dbReference>
<name>A0A0S6VUK0_9BACT</name>
<sequence>MDGTERPIRRPSGQDAQRPYYSGKKKGHRVIVLSETFSGHIHDKTGATDYGMLTPIPDDVLIHSDLGFLGVPKDRPKGTFSLPEKKPKGRLLPDEANARNREKARRLVLVEHALGGVKRFRAVDTLRNSVKIFADRFMLIACGRWNLRVDMTV</sequence>
<evidence type="ECO:0000256" key="1">
    <source>
        <dbReference type="ARBA" id="ARBA00001968"/>
    </source>
</evidence>
<evidence type="ECO:0000256" key="2">
    <source>
        <dbReference type="ARBA" id="ARBA00022723"/>
    </source>
</evidence>
<accession>A0A0S6VUK0</accession>
<evidence type="ECO:0000256" key="3">
    <source>
        <dbReference type="SAM" id="MobiDB-lite"/>
    </source>
</evidence>
<comment type="cofactor">
    <cofactor evidence="1">
        <name>a divalent metal cation</name>
        <dbReference type="ChEBI" id="CHEBI:60240"/>
    </cofactor>
</comment>
<organism evidence="5">
    <name type="scientific">Candidatus Moduliflexus flocculans</name>
    <dbReference type="NCBI Taxonomy" id="1499966"/>
    <lineage>
        <taxon>Bacteria</taxon>
        <taxon>Candidatus Moduliflexota</taxon>
        <taxon>Candidatus Moduliflexia</taxon>
        <taxon>Candidatus Moduliflexales</taxon>
        <taxon>Candidatus Moduliflexaceae</taxon>
    </lineage>
</organism>
<dbReference type="GO" id="GO:0046872">
    <property type="term" value="F:metal ion binding"/>
    <property type="evidence" value="ECO:0007669"/>
    <property type="project" value="UniProtKB-KW"/>
</dbReference>
<keyword evidence="6" id="KW-1185">Reference proteome</keyword>
<gene>
    <name evidence="5" type="ORF">U14_00562</name>
</gene>
<evidence type="ECO:0000313" key="5">
    <source>
        <dbReference type="EMBL" id="GAK49340.1"/>
    </source>
</evidence>
<dbReference type="Proteomes" id="UP000030700">
    <property type="component" value="Unassembled WGS sequence"/>
</dbReference>
<reference evidence="5" key="1">
    <citation type="journal article" date="2015" name="PeerJ">
        <title>First genomic representation of candidate bacterial phylum KSB3 points to enhanced environmental sensing as a trigger of wastewater bulking.</title>
        <authorList>
            <person name="Sekiguchi Y."/>
            <person name="Ohashi A."/>
            <person name="Parks D.H."/>
            <person name="Yamauchi T."/>
            <person name="Tyson G.W."/>
            <person name="Hugenholtz P."/>
        </authorList>
    </citation>
    <scope>NUCLEOTIDE SEQUENCE [LARGE SCALE GENOMIC DNA]</scope>
</reference>
<feature type="region of interest" description="Disordered" evidence="3">
    <location>
        <begin position="1"/>
        <end position="24"/>
    </location>
</feature>
<evidence type="ECO:0000259" key="4">
    <source>
        <dbReference type="Pfam" id="PF13359"/>
    </source>
</evidence>
<dbReference type="EMBL" id="DF820455">
    <property type="protein sequence ID" value="GAK49340.1"/>
    <property type="molecule type" value="Genomic_DNA"/>
</dbReference>
<dbReference type="HOGENOM" id="CLU_073820_5_1_0"/>